<dbReference type="RefSeq" id="WP_143911533.1">
    <property type="nucleotide sequence ID" value="NZ_VLNT01000002.1"/>
</dbReference>
<gene>
    <name evidence="1" type="ORF">FNM00_02980</name>
</gene>
<dbReference type="Proteomes" id="UP000316988">
    <property type="component" value="Unassembled WGS sequence"/>
</dbReference>
<comment type="caution">
    <text evidence="1">The sequence shown here is derived from an EMBL/GenBank/DDBJ whole genome shotgun (WGS) entry which is preliminary data.</text>
</comment>
<proteinExistence type="predicted"/>
<dbReference type="OrthoDB" id="3748882at2"/>
<evidence type="ECO:0000313" key="1">
    <source>
        <dbReference type="EMBL" id="TSD65407.1"/>
    </source>
</evidence>
<organism evidence="1 2">
    <name type="scientific">Aeromicrobium piscarium</name>
    <dbReference type="NCBI Taxonomy" id="2590901"/>
    <lineage>
        <taxon>Bacteria</taxon>
        <taxon>Bacillati</taxon>
        <taxon>Actinomycetota</taxon>
        <taxon>Actinomycetes</taxon>
        <taxon>Propionibacteriales</taxon>
        <taxon>Nocardioidaceae</taxon>
        <taxon>Aeromicrobium</taxon>
    </lineage>
</organism>
<evidence type="ECO:0000313" key="2">
    <source>
        <dbReference type="Proteomes" id="UP000316988"/>
    </source>
</evidence>
<accession>A0A554SGC9</accession>
<reference evidence="1 2" key="1">
    <citation type="submission" date="2019-07" db="EMBL/GenBank/DDBJ databases">
        <authorList>
            <person name="Zhao L.H."/>
        </authorList>
    </citation>
    <scope>NUCLEOTIDE SEQUENCE [LARGE SCALE GENOMIC DNA]</scope>
    <source>
        <strain evidence="1 2">Co35</strain>
    </source>
</reference>
<keyword evidence="2" id="KW-1185">Reference proteome</keyword>
<protein>
    <submittedName>
        <fullName evidence="1">Uncharacterized protein</fullName>
    </submittedName>
</protein>
<name>A0A554SGC9_9ACTN</name>
<dbReference type="AlphaFoldDB" id="A0A554SGC9"/>
<dbReference type="EMBL" id="VLNT01000002">
    <property type="protein sequence ID" value="TSD65407.1"/>
    <property type="molecule type" value="Genomic_DNA"/>
</dbReference>
<sequence>MTSRRVLLGGGIAAGAVVALGATGRLDDVVRGVGVKPRPRPVHADVSLVRAVLVDQQRVLSIARGTSGAEDVAEVLEQHIVQLGGTPSGATEAGALSTALGEAADHRAADALAATSPDVVRVLASMAAGLDQLSATWEGA</sequence>